<gene>
    <name evidence="2" type="ORF">WJX72_002428</name>
</gene>
<dbReference type="PANTHER" id="PTHR12843:SF5">
    <property type="entry name" value="EEF1A LYSINE METHYLTRANSFERASE 2"/>
    <property type="match status" value="1"/>
</dbReference>
<feature type="domain" description="Methyltransferase" evidence="1">
    <location>
        <begin position="73"/>
        <end position="159"/>
    </location>
</feature>
<reference evidence="2 3" key="1">
    <citation type="journal article" date="2024" name="Nat. Commun.">
        <title>Phylogenomics reveals the evolutionary origins of lichenization in chlorophyte algae.</title>
        <authorList>
            <person name="Puginier C."/>
            <person name="Libourel C."/>
            <person name="Otte J."/>
            <person name="Skaloud P."/>
            <person name="Haon M."/>
            <person name="Grisel S."/>
            <person name="Petersen M."/>
            <person name="Berrin J.G."/>
            <person name="Delaux P.M."/>
            <person name="Dal Grande F."/>
            <person name="Keller J."/>
        </authorList>
    </citation>
    <scope>NUCLEOTIDE SEQUENCE [LARGE SCALE GENOMIC DNA]</scope>
    <source>
        <strain evidence="2 3">SAG 2043</strain>
    </source>
</reference>
<dbReference type="Gene3D" id="3.40.50.150">
    <property type="entry name" value="Vaccinia Virus protein VP39"/>
    <property type="match status" value="1"/>
</dbReference>
<dbReference type="GO" id="GO:0005737">
    <property type="term" value="C:cytoplasm"/>
    <property type="evidence" value="ECO:0007669"/>
    <property type="project" value="TreeGrafter"/>
</dbReference>
<keyword evidence="3" id="KW-1185">Reference proteome</keyword>
<dbReference type="SUPFAM" id="SSF53335">
    <property type="entry name" value="S-adenosyl-L-methionine-dependent methyltransferases"/>
    <property type="match status" value="1"/>
</dbReference>
<organism evidence="2 3">
    <name type="scientific">[Myrmecia] bisecta</name>
    <dbReference type="NCBI Taxonomy" id="41462"/>
    <lineage>
        <taxon>Eukaryota</taxon>
        <taxon>Viridiplantae</taxon>
        <taxon>Chlorophyta</taxon>
        <taxon>core chlorophytes</taxon>
        <taxon>Trebouxiophyceae</taxon>
        <taxon>Trebouxiales</taxon>
        <taxon>Trebouxiaceae</taxon>
        <taxon>Myrmecia</taxon>
    </lineage>
</organism>
<dbReference type="GO" id="GO:0016279">
    <property type="term" value="F:protein-lysine N-methyltransferase activity"/>
    <property type="evidence" value="ECO:0007669"/>
    <property type="project" value="TreeGrafter"/>
</dbReference>
<dbReference type="PANTHER" id="PTHR12843">
    <property type="entry name" value="PROTEIN-LYSINE N-METHYLTRANSFERASE METTL10"/>
    <property type="match status" value="1"/>
</dbReference>
<dbReference type="Proteomes" id="UP001489004">
    <property type="component" value="Unassembled WGS sequence"/>
</dbReference>
<dbReference type="AlphaFoldDB" id="A0AAW1P372"/>
<dbReference type="InterPro" id="IPR025714">
    <property type="entry name" value="Methyltranfer_dom"/>
</dbReference>
<protein>
    <recommendedName>
        <fullName evidence="1">Methyltransferase domain-containing protein</fullName>
    </recommendedName>
</protein>
<evidence type="ECO:0000259" key="1">
    <source>
        <dbReference type="Pfam" id="PF13847"/>
    </source>
</evidence>
<dbReference type="Pfam" id="PF13847">
    <property type="entry name" value="Methyltransf_31"/>
    <property type="match status" value="1"/>
</dbReference>
<evidence type="ECO:0000313" key="3">
    <source>
        <dbReference type="Proteomes" id="UP001489004"/>
    </source>
</evidence>
<proteinExistence type="predicted"/>
<sequence>MGTDSSTDEDVVEGSKLGRREYWESTYKKELVNLQQHGDLGEVWFGQDVMQTMVSFIDDMLKARHGSEAATRQILDVGTGNALLLLELARLGYQKLTGTDYSQASIALAGAIVQQQEQLGIRLVQDDLLHTQLTDRFAVVTDKGTLDAVGLSAEALVNRRLYREASTDLSSNYLNSQSAAGDY</sequence>
<name>A0AAW1P372_9CHLO</name>
<dbReference type="InterPro" id="IPR029063">
    <property type="entry name" value="SAM-dependent_MTases_sf"/>
</dbReference>
<comment type="caution">
    <text evidence="2">The sequence shown here is derived from an EMBL/GenBank/DDBJ whole genome shotgun (WGS) entry which is preliminary data.</text>
</comment>
<evidence type="ECO:0000313" key="2">
    <source>
        <dbReference type="EMBL" id="KAK9803381.1"/>
    </source>
</evidence>
<accession>A0AAW1P372</accession>
<dbReference type="EMBL" id="JALJOR010000021">
    <property type="protein sequence ID" value="KAK9803381.1"/>
    <property type="molecule type" value="Genomic_DNA"/>
</dbReference>